<feature type="domain" description="TadE-like" evidence="2">
    <location>
        <begin position="14"/>
        <end position="55"/>
    </location>
</feature>
<name>A0A518D9J8_9BACT</name>
<dbReference type="Pfam" id="PF07811">
    <property type="entry name" value="TadE"/>
    <property type="match status" value="1"/>
</dbReference>
<dbReference type="EMBL" id="CP036291">
    <property type="protein sequence ID" value="QDU88162.1"/>
    <property type="molecule type" value="Genomic_DNA"/>
</dbReference>
<evidence type="ECO:0000259" key="2">
    <source>
        <dbReference type="Pfam" id="PF07811"/>
    </source>
</evidence>
<evidence type="ECO:0000313" key="3">
    <source>
        <dbReference type="EMBL" id="QDU88162.1"/>
    </source>
</evidence>
<gene>
    <name evidence="3" type="ORF">Pla175_15330</name>
</gene>
<keyword evidence="1" id="KW-1133">Transmembrane helix</keyword>
<protein>
    <submittedName>
        <fullName evidence="3">TadE-like protein</fullName>
    </submittedName>
</protein>
<evidence type="ECO:0000256" key="1">
    <source>
        <dbReference type="SAM" id="Phobius"/>
    </source>
</evidence>
<proteinExistence type="predicted"/>
<dbReference type="AlphaFoldDB" id="A0A518D9J8"/>
<keyword evidence="1" id="KW-0472">Membrane</keyword>
<keyword evidence="1" id="KW-0812">Transmembrane</keyword>
<dbReference type="KEGG" id="pnd:Pla175_15330"/>
<dbReference type="InterPro" id="IPR012495">
    <property type="entry name" value="TadE-like_dom"/>
</dbReference>
<keyword evidence="4" id="KW-1185">Reference proteome</keyword>
<feature type="transmembrane region" description="Helical" evidence="1">
    <location>
        <begin position="20"/>
        <end position="43"/>
    </location>
</feature>
<dbReference type="Proteomes" id="UP000317429">
    <property type="component" value="Chromosome"/>
</dbReference>
<reference evidence="3 4" key="1">
    <citation type="submission" date="2019-02" db="EMBL/GenBank/DDBJ databases">
        <title>Deep-cultivation of Planctomycetes and their phenomic and genomic characterization uncovers novel biology.</title>
        <authorList>
            <person name="Wiegand S."/>
            <person name="Jogler M."/>
            <person name="Boedeker C."/>
            <person name="Pinto D."/>
            <person name="Vollmers J."/>
            <person name="Rivas-Marin E."/>
            <person name="Kohn T."/>
            <person name="Peeters S.H."/>
            <person name="Heuer A."/>
            <person name="Rast P."/>
            <person name="Oberbeckmann S."/>
            <person name="Bunk B."/>
            <person name="Jeske O."/>
            <person name="Meyerdierks A."/>
            <person name="Storesund J.E."/>
            <person name="Kallscheuer N."/>
            <person name="Luecker S."/>
            <person name="Lage O.M."/>
            <person name="Pohl T."/>
            <person name="Merkel B.J."/>
            <person name="Hornburger P."/>
            <person name="Mueller R.-W."/>
            <person name="Bruemmer F."/>
            <person name="Labrenz M."/>
            <person name="Spormann A.M."/>
            <person name="Op den Camp H."/>
            <person name="Overmann J."/>
            <person name="Amann R."/>
            <person name="Jetten M.S.M."/>
            <person name="Mascher T."/>
            <person name="Medema M.H."/>
            <person name="Devos D.P."/>
            <person name="Kaster A.-K."/>
            <person name="Ovreas L."/>
            <person name="Rohde M."/>
            <person name="Galperin M.Y."/>
            <person name="Jogler C."/>
        </authorList>
    </citation>
    <scope>NUCLEOTIDE SEQUENCE [LARGE SCALE GENOMIC DNA]</scope>
    <source>
        <strain evidence="3 4">Pla175</strain>
    </source>
</reference>
<accession>A0A518D9J8</accession>
<dbReference type="RefSeq" id="WP_197527334.1">
    <property type="nucleotide sequence ID" value="NZ_CP036291.1"/>
</dbReference>
<evidence type="ECO:0000313" key="4">
    <source>
        <dbReference type="Proteomes" id="UP000317429"/>
    </source>
</evidence>
<sequence length="136" mass="14524">MKHPIRQIRSGRRGIAATEFAVCLPVLMLLLLGMLEACSMIFIKQSLASAAYEGAHTAVAPGATATDVRRACLDLLTDRRVRGASVSVLPGDPLGVPEGQFMEVHVSAGTDANSLLPLRFFRGRTLTASASMMKEI</sequence>
<organism evidence="3 4">
    <name type="scientific">Pirellulimonas nuda</name>
    <dbReference type="NCBI Taxonomy" id="2528009"/>
    <lineage>
        <taxon>Bacteria</taxon>
        <taxon>Pseudomonadati</taxon>
        <taxon>Planctomycetota</taxon>
        <taxon>Planctomycetia</taxon>
        <taxon>Pirellulales</taxon>
        <taxon>Lacipirellulaceae</taxon>
        <taxon>Pirellulimonas</taxon>
    </lineage>
</organism>